<dbReference type="RefSeq" id="WP_200608015.1">
    <property type="nucleotide sequence ID" value="NZ_JAEHHL010000002.1"/>
</dbReference>
<dbReference type="SUPFAM" id="SSF55073">
    <property type="entry name" value="Nucleotide cyclase"/>
    <property type="match status" value="1"/>
</dbReference>
<dbReference type="Proteomes" id="UP000655420">
    <property type="component" value="Unassembled WGS sequence"/>
</dbReference>
<accession>A0A8J7M5F6</accession>
<feature type="domain" description="Guanylate cyclase" evidence="1">
    <location>
        <begin position="221"/>
        <end position="351"/>
    </location>
</feature>
<evidence type="ECO:0000313" key="3">
    <source>
        <dbReference type="Proteomes" id="UP000655420"/>
    </source>
</evidence>
<gene>
    <name evidence="2" type="ORF">H0I76_05340</name>
</gene>
<dbReference type="PANTHER" id="PTHR43081:SF11">
    <property type="entry name" value="BLR2264 PROTEIN"/>
    <property type="match status" value="1"/>
</dbReference>
<name>A0A8J7M5F6_9RHOB</name>
<reference evidence="2" key="1">
    <citation type="submission" date="2020-12" db="EMBL/GenBank/DDBJ databases">
        <title>Bacterial taxonomy.</title>
        <authorList>
            <person name="Pan X."/>
        </authorList>
    </citation>
    <scope>NUCLEOTIDE SEQUENCE</scope>
    <source>
        <strain evidence="2">M0105</strain>
    </source>
</reference>
<dbReference type="InterPro" id="IPR029787">
    <property type="entry name" value="Nucleotide_cyclase"/>
</dbReference>
<proteinExistence type="predicted"/>
<keyword evidence="3" id="KW-1185">Reference proteome</keyword>
<protein>
    <submittedName>
        <fullName evidence="2">Adenylate/guanylate cyclase domain-containing protein</fullName>
    </submittedName>
</protein>
<dbReference type="GO" id="GO:0004016">
    <property type="term" value="F:adenylate cyclase activity"/>
    <property type="evidence" value="ECO:0007669"/>
    <property type="project" value="UniProtKB-ARBA"/>
</dbReference>
<dbReference type="AlphaFoldDB" id="A0A8J7M5F6"/>
<dbReference type="GO" id="GO:0035556">
    <property type="term" value="P:intracellular signal transduction"/>
    <property type="evidence" value="ECO:0007669"/>
    <property type="project" value="InterPro"/>
</dbReference>
<sequence length="409" mass="44706">MSHEPLIRRVEDWLIAEALRDPDILELFEQLCERLRGLGLPLDRAVLSWPTLHPLFRAEQIFWRTDEGAKLEQYYHSSAGSAQYLASPFHHAQTTGQPVMRRRLSGDGALVDFDVLRELSDKGYSDYLLTATRFRIADVANYSHGPTGMMASWATRSTSGFNDDDLEALQRIQRVLAVACRSAIQKRVMSNLAAAYLGPTAGSRVLAGNIRRGDGAVIRAIVWFSDLRGSTRHSEAMDADSYLALLNRYFECTAQPVIDRGGEVLNFIGDGVLAIFPIDGQCPRDAAARAEEAAREAMRLGAEATPDPRVPPFRFGVGLSVGEIKFGNIGVPGRLAFSAIGHVVNEVHRVEKATARTGQPVLATAAFAELAPGSWTPAGRLDPDEFPVPTELFGFRASAQPAEMDEATG</sequence>
<organism evidence="2 3">
    <name type="scientific">Thermohalobaculum xanthum</name>
    <dbReference type="NCBI Taxonomy" id="2753746"/>
    <lineage>
        <taxon>Bacteria</taxon>
        <taxon>Pseudomonadati</taxon>
        <taxon>Pseudomonadota</taxon>
        <taxon>Alphaproteobacteria</taxon>
        <taxon>Rhodobacterales</taxon>
        <taxon>Paracoccaceae</taxon>
        <taxon>Thermohalobaculum</taxon>
    </lineage>
</organism>
<dbReference type="GO" id="GO:0006171">
    <property type="term" value="P:cAMP biosynthetic process"/>
    <property type="evidence" value="ECO:0007669"/>
    <property type="project" value="TreeGrafter"/>
</dbReference>
<dbReference type="InterPro" id="IPR050697">
    <property type="entry name" value="Adenylyl/Guanylyl_Cyclase_3/4"/>
</dbReference>
<dbReference type="PROSITE" id="PS50125">
    <property type="entry name" value="GUANYLATE_CYCLASE_2"/>
    <property type="match status" value="1"/>
</dbReference>
<dbReference type="PANTHER" id="PTHR43081">
    <property type="entry name" value="ADENYLATE CYCLASE, TERMINAL-DIFFERENTIATION SPECIFIC-RELATED"/>
    <property type="match status" value="1"/>
</dbReference>
<evidence type="ECO:0000313" key="2">
    <source>
        <dbReference type="EMBL" id="MBK0398603.1"/>
    </source>
</evidence>
<comment type="caution">
    <text evidence="2">The sequence shown here is derived from an EMBL/GenBank/DDBJ whole genome shotgun (WGS) entry which is preliminary data.</text>
</comment>
<dbReference type="Gene3D" id="3.30.70.1230">
    <property type="entry name" value="Nucleotide cyclase"/>
    <property type="match status" value="1"/>
</dbReference>
<evidence type="ECO:0000259" key="1">
    <source>
        <dbReference type="PROSITE" id="PS50125"/>
    </source>
</evidence>
<dbReference type="CDD" id="cd07302">
    <property type="entry name" value="CHD"/>
    <property type="match status" value="1"/>
</dbReference>
<dbReference type="EMBL" id="JAEHHL010000002">
    <property type="protein sequence ID" value="MBK0398603.1"/>
    <property type="molecule type" value="Genomic_DNA"/>
</dbReference>
<dbReference type="InterPro" id="IPR001054">
    <property type="entry name" value="A/G_cyclase"/>
</dbReference>